<protein>
    <submittedName>
        <fullName evidence="1">Uncharacterized protein</fullName>
    </submittedName>
</protein>
<dbReference type="AlphaFoldDB" id="A0A8T6QSJ8"/>
<proteinExistence type="predicted"/>
<accession>A0A8T6QSJ8</accession>
<name>A0A8T6QSJ8_9CYAN</name>
<evidence type="ECO:0000313" key="1">
    <source>
        <dbReference type="EMBL" id="NEV68318.1"/>
    </source>
</evidence>
<reference evidence="1" key="2">
    <citation type="journal article" date="2015" name="Genome Announc.">
        <title>Draft Genome Sequence of Filamentous Marine Cyanobacterium Lyngbya confervoides Strain BDU141951.</title>
        <authorList>
            <person name="Chandrababunaidu M.M."/>
            <person name="Sen D."/>
            <person name="Tripathy S."/>
        </authorList>
    </citation>
    <scope>NUCLEOTIDE SEQUENCE</scope>
    <source>
        <strain evidence="1">BDU141951</strain>
    </source>
</reference>
<dbReference type="EMBL" id="JTHE02000003">
    <property type="protein sequence ID" value="NEV68318.1"/>
    <property type="molecule type" value="Genomic_DNA"/>
</dbReference>
<organism evidence="1">
    <name type="scientific">Lyngbya confervoides BDU141951</name>
    <dbReference type="NCBI Taxonomy" id="1574623"/>
    <lineage>
        <taxon>Bacteria</taxon>
        <taxon>Bacillati</taxon>
        <taxon>Cyanobacteriota</taxon>
        <taxon>Cyanophyceae</taxon>
        <taxon>Oscillatoriophycideae</taxon>
        <taxon>Oscillatoriales</taxon>
        <taxon>Microcoleaceae</taxon>
        <taxon>Lyngbya</taxon>
    </lineage>
</organism>
<reference evidence="1" key="3">
    <citation type="submission" date="2020-02" db="EMBL/GenBank/DDBJ databases">
        <authorList>
            <person name="Sarangi A.N."/>
            <person name="Ghosh S."/>
            <person name="Mukherjee M."/>
            <person name="Tripathy S."/>
        </authorList>
    </citation>
    <scope>NUCLEOTIDE SEQUENCE</scope>
    <source>
        <strain evidence="1">BDU141951</strain>
    </source>
</reference>
<comment type="caution">
    <text evidence="1">The sequence shown here is derived from an EMBL/GenBank/DDBJ whole genome shotgun (WGS) entry which is preliminary data.</text>
</comment>
<reference evidence="1" key="1">
    <citation type="submission" date="2014-11" db="EMBL/GenBank/DDBJ databases">
        <authorList>
            <person name="Malar M.C."/>
            <person name="Sen D."/>
            <person name="Tripathy S."/>
        </authorList>
    </citation>
    <scope>NUCLEOTIDE SEQUENCE</scope>
    <source>
        <strain evidence="1">BDU141951</strain>
    </source>
</reference>
<sequence>MEQAIRKISVPCCKISPRGMAMQIWRCFTQRIAEIATVEFDATLATAIAADLDA</sequence>
<gene>
    <name evidence="1" type="ORF">QQ91_014480</name>
</gene>